<dbReference type="SUPFAM" id="SSF52540">
    <property type="entry name" value="P-loop containing nucleoside triphosphate hydrolases"/>
    <property type="match status" value="1"/>
</dbReference>
<dbReference type="Proteomes" id="UP000194873">
    <property type="component" value="Unassembled WGS sequence"/>
</dbReference>
<dbReference type="InterPro" id="IPR027417">
    <property type="entry name" value="P-loop_NTPase"/>
</dbReference>
<protein>
    <recommendedName>
        <fullName evidence="3">Helicase/UvrB N-terminal domain-containing protein</fullName>
    </recommendedName>
</protein>
<evidence type="ECO:0008006" key="3">
    <source>
        <dbReference type="Google" id="ProtNLM"/>
    </source>
</evidence>
<reference evidence="1 2" key="1">
    <citation type="submission" date="2017-01" db="EMBL/GenBank/DDBJ databases">
        <title>A new Hymenobacter.</title>
        <authorList>
            <person name="Liang Y."/>
            <person name="Feng F."/>
        </authorList>
    </citation>
    <scope>NUCLEOTIDE SEQUENCE [LARGE SCALE GENOMIC DNA]</scope>
    <source>
        <strain evidence="1">MIMBbqt21</strain>
    </source>
</reference>
<comment type="caution">
    <text evidence="1">The sequence shown here is derived from an EMBL/GenBank/DDBJ whole genome shotgun (WGS) entry which is preliminary data.</text>
</comment>
<dbReference type="AlphaFoldDB" id="A0A243W4S9"/>
<feature type="non-terminal residue" evidence="1">
    <location>
        <position position="90"/>
    </location>
</feature>
<evidence type="ECO:0000313" key="2">
    <source>
        <dbReference type="Proteomes" id="UP000194873"/>
    </source>
</evidence>
<sequence length="90" mass="9496">MSFPSESATPTAAADRRPALQDQVLDQLQGRPLAGVALTMGLGKTLVGLRDMARQPAGQPLLVAAPTQAILASWSQEAHKFGLPHLLDQV</sequence>
<dbReference type="EMBL" id="MTSE01000120">
    <property type="protein sequence ID" value="OUJ65327.1"/>
    <property type="molecule type" value="Genomic_DNA"/>
</dbReference>
<name>A0A243W4S9_9BACT</name>
<proteinExistence type="predicted"/>
<dbReference type="Gene3D" id="3.40.50.300">
    <property type="entry name" value="P-loop containing nucleotide triphosphate hydrolases"/>
    <property type="match status" value="1"/>
</dbReference>
<accession>A0A243W4S9</accession>
<evidence type="ECO:0000313" key="1">
    <source>
        <dbReference type="EMBL" id="OUJ65327.1"/>
    </source>
</evidence>
<organism evidence="1 2">
    <name type="scientific">Hymenobacter crusticola</name>
    <dbReference type="NCBI Taxonomy" id="1770526"/>
    <lineage>
        <taxon>Bacteria</taxon>
        <taxon>Pseudomonadati</taxon>
        <taxon>Bacteroidota</taxon>
        <taxon>Cytophagia</taxon>
        <taxon>Cytophagales</taxon>
        <taxon>Hymenobacteraceae</taxon>
        <taxon>Hymenobacter</taxon>
    </lineage>
</organism>
<dbReference type="RefSeq" id="WP_218779907.1">
    <property type="nucleotide sequence ID" value="NZ_MTSE01000120.1"/>
</dbReference>
<gene>
    <name evidence="1" type="ORF">BXP70_29190</name>
</gene>
<keyword evidence="2" id="KW-1185">Reference proteome</keyword>